<evidence type="ECO:0008006" key="4">
    <source>
        <dbReference type="Google" id="ProtNLM"/>
    </source>
</evidence>
<dbReference type="InterPro" id="IPR012334">
    <property type="entry name" value="Pectin_lyas_fold"/>
</dbReference>
<dbReference type="RefSeq" id="WP_185674842.1">
    <property type="nucleotide sequence ID" value="NZ_JACHVB010000016.1"/>
</dbReference>
<organism evidence="2 3">
    <name type="scientific">Ruficoccus amylovorans</name>
    <dbReference type="NCBI Taxonomy" id="1804625"/>
    <lineage>
        <taxon>Bacteria</taxon>
        <taxon>Pseudomonadati</taxon>
        <taxon>Verrucomicrobiota</taxon>
        <taxon>Opitutia</taxon>
        <taxon>Puniceicoccales</taxon>
        <taxon>Cerasicoccaceae</taxon>
        <taxon>Ruficoccus</taxon>
    </lineage>
</organism>
<name>A0A842HBP8_9BACT</name>
<protein>
    <recommendedName>
        <fullName evidence="4">Right handed beta helix domain-containing protein</fullName>
    </recommendedName>
</protein>
<reference evidence="2 3" key="1">
    <citation type="submission" date="2020-07" db="EMBL/GenBank/DDBJ databases">
        <authorList>
            <person name="Feng X."/>
        </authorList>
    </citation>
    <scope>NUCLEOTIDE SEQUENCE [LARGE SCALE GENOMIC DNA]</scope>
    <source>
        <strain evidence="2 3">JCM31066</strain>
    </source>
</reference>
<keyword evidence="1" id="KW-0732">Signal</keyword>
<dbReference type="SUPFAM" id="SSF51126">
    <property type="entry name" value="Pectin lyase-like"/>
    <property type="match status" value="1"/>
</dbReference>
<dbReference type="Proteomes" id="UP000546464">
    <property type="component" value="Unassembled WGS sequence"/>
</dbReference>
<feature type="chain" id="PRO_5032715431" description="Right handed beta helix domain-containing protein" evidence="1">
    <location>
        <begin position="25"/>
        <end position="435"/>
    </location>
</feature>
<sequence length="435" mass="47871">MIKTIVALSAFILAAPWGCLTAQAKAIYVLPEGEGARDGTNWQNALPGKGTALQEAWDTVSGGDSLMVGSGDYGRVELHIQAINGAEVRTLQGVDTGNGLPRFSGDFDKDKPGDGGGNFLIIEERASNLAIADLWVGKYQNGVLLRGRSNHLRFTGLEFHDMREGIRSDAGGTPEDPLGATHDVWVVDCRFVYFTKRAIRLEEGNYAWKIQGCYADAGGKVWATEPFQICFQIGNKSEIEGQPQERGITFIDCVALNCYNEGASHTWSQPIQERYWNGDGFSVEAKVAGMRYIRCISMHHTDGGWDDKSDGPVFIDCVAIDNKRNIRLWGQHQLAVFQNVLSAYPRLRGGNSVASVLWTRSNIEAENCKFVDSGPVFIDLDRETSPDAKLVFSKSLLICSRAVLSSLVEDGNLVLENSMVVENRVPEYTPKDHDD</sequence>
<dbReference type="AlphaFoldDB" id="A0A842HBP8"/>
<dbReference type="InterPro" id="IPR011050">
    <property type="entry name" value="Pectin_lyase_fold/virulence"/>
</dbReference>
<proteinExistence type="predicted"/>
<gene>
    <name evidence="2" type="ORF">H5P28_06170</name>
</gene>
<comment type="caution">
    <text evidence="2">The sequence shown here is derived from an EMBL/GenBank/DDBJ whole genome shotgun (WGS) entry which is preliminary data.</text>
</comment>
<feature type="signal peptide" evidence="1">
    <location>
        <begin position="1"/>
        <end position="24"/>
    </location>
</feature>
<evidence type="ECO:0000313" key="3">
    <source>
        <dbReference type="Proteomes" id="UP000546464"/>
    </source>
</evidence>
<dbReference type="Gene3D" id="2.160.20.10">
    <property type="entry name" value="Single-stranded right-handed beta-helix, Pectin lyase-like"/>
    <property type="match status" value="1"/>
</dbReference>
<keyword evidence="3" id="KW-1185">Reference proteome</keyword>
<accession>A0A842HBP8</accession>
<evidence type="ECO:0000313" key="2">
    <source>
        <dbReference type="EMBL" id="MBC2593842.1"/>
    </source>
</evidence>
<evidence type="ECO:0000256" key="1">
    <source>
        <dbReference type="SAM" id="SignalP"/>
    </source>
</evidence>
<dbReference type="EMBL" id="JACHVB010000016">
    <property type="protein sequence ID" value="MBC2593842.1"/>
    <property type="molecule type" value="Genomic_DNA"/>
</dbReference>